<dbReference type="EMBL" id="RSCE01000011">
    <property type="protein sequence ID" value="RSH78799.1"/>
    <property type="molecule type" value="Genomic_DNA"/>
</dbReference>
<evidence type="ECO:0000256" key="3">
    <source>
        <dbReference type="ARBA" id="ARBA00022448"/>
    </source>
</evidence>
<dbReference type="InterPro" id="IPR050567">
    <property type="entry name" value="Mitochondrial_Carrier"/>
</dbReference>
<evidence type="ECO:0000256" key="8">
    <source>
        <dbReference type="ARBA" id="ARBA00023136"/>
    </source>
</evidence>
<comment type="subcellular location">
    <subcellularLocation>
        <location evidence="1">Mitochondrion membrane</location>
        <topology evidence="1">Multi-pass membrane protein</topology>
    </subcellularLocation>
</comment>
<evidence type="ECO:0000313" key="12">
    <source>
        <dbReference type="Proteomes" id="UP000279236"/>
    </source>
</evidence>
<reference evidence="11 12" key="1">
    <citation type="submission" date="2018-11" db="EMBL/GenBank/DDBJ databases">
        <title>Genome sequence of Apiotrichum porosum DSM 27194.</title>
        <authorList>
            <person name="Aliyu H."/>
            <person name="Gorte O."/>
            <person name="Ochsenreither K."/>
        </authorList>
    </citation>
    <scope>NUCLEOTIDE SEQUENCE [LARGE SCALE GENOMIC DNA]</scope>
    <source>
        <strain evidence="11 12">DSM 27194</strain>
    </source>
</reference>
<evidence type="ECO:0000256" key="2">
    <source>
        <dbReference type="ARBA" id="ARBA00006375"/>
    </source>
</evidence>
<dbReference type="InterPro" id="IPR018108">
    <property type="entry name" value="MCP_transmembrane"/>
</dbReference>
<protein>
    <recommendedName>
        <fullName evidence="13">Mitochondrial carrier protein ymc2</fullName>
    </recommendedName>
</protein>
<organism evidence="11 12">
    <name type="scientific">Apiotrichum porosum</name>
    <dbReference type="NCBI Taxonomy" id="105984"/>
    <lineage>
        <taxon>Eukaryota</taxon>
        <taxon>Fungi</taxon>
        <taxon>Dikarya</taxon>
        <taxon>Basidiomycota</taxon>
        <taxon>Agaricomycotina</taxon>
        <taxon>Tremellomycetes</taxon>
        <taxon>Trichosporonales</taxon>
        <taxon>Trichosporonaceae</taxon>
        <taxon>Apiotrichum</taxon>
    </lineage>
</organism>
<dbReference type="GO" id="GO:0000064">
    <property type="term" value="F:L-ornithine transmembrane transporter activity"/>
    <property type="evidence" value="ECO:0007669"/>
    <property type="project" value="TreeGrafter"/>
</dbReference>
<dbReference type="GeneID" id="39586251"/>
<keyword evidence="3 10" id="KW-0813">Transport</keyword>
<dbReference type="SUPFAM" id="SSF103506">
    <property type="entry name" value="Mitochondrial carrier"/>
    <property type="match status" value="1"/>
</dbReference>
<dbReference type="PANTHER" id="PTHR45624:SF57">
    <property type="entry name" value="MITOCHONDRIAL SUBSTRATE CARRIER FAMILY PROTEIN L"/>
    <property type="match status" value="1"/>
</dbReference>
<comment type="caution">
    <text evidence="11">The sequence shown here is derived from an EMBL/GenBank/DDBJ whole genome shotgun (WGS) entry which is preliminary data.</text>
</comment>
<keyword evidence="5" id="KW-0677">Repeat</keyword>
<evidence type="ECO:0000256" key="4">
    <source>
        <dbReference type="ARBA" id="ARBA00022692"/>
    </source>
</evidence>
<keyword evidence="4 9" id="KW-0812">Transmembrane</keyword>
<evidence type="ECO:0000256" key="9">
    <source>
        <dbReference type="PROSITE-ProRule" id="PRU00282"/>
    </source>
</evidence>
<evidence type="ECO:0000256" key="5">
    <source>
        <dbReference type="ARBA" id="ARBA00022737"/>
    </source>
</evidence>
<evidence type="ECO:0000313" key="11">
    <source>
        <dbReference type="EMBL" id="RSH78799.1"/>
    </source>
</evidence>
<evidence type="ECO:0000256" key="10">
    <source>
        <dbReference type="RuleBase" id="RU000488"/>
    </source>
</evidence>
<dbReference type="GO" id="GO:0031966">
    <property type="term" value="C:mitochondrial membrane"/>
    <property type="evidence" value="ECO:0007669"/>
    <property type="project" value="UniProtKB-SubCell"/>
</dbReference>
<comment type="similarity">
    <text evidence="2 10">Belongs to the mitochondrial carrier (TC 2.A.29) family.</text>
</comment>
<keyword evidence="12" id="KW-1185">Reference proteome</keyword>
<proteinExistence type="inferred from homology"/>
<feature type="repeat" description="Solcar" evidence="9">
    <location>
        <begin position="131"/>
        <end position="221"/>
    </location>
</feature>
<evidence type="ECO:0008006" key="13">
    <source>
        <dbReference type="Google" id="ProtNLM"/>
    </source>
</evidence>
<evidence type="ECO:0000256" key="1">
    <source>
        <dbReference type="ARBA" id="ARBA00004225"/>
    </source>
</evidence>
<feature type="repeat" description="Solcar" evidence="9">
    <location>
        <begin position="233"/>
        <end position="333"/>
    </location>
</feature>
<accession>A0A427XIR6</accession>
<sequence length="337" mass="36911">MEDRLGGPSRRRLAEEVKEIVPEAVLDPEGESMAARPPPTGHSPLFGFAAGLLSGWTKLVVGHPFDTIKTRLTKEGPLALYKGASVPAISWGITDSILMGSLHNYRAFLKDNGFAERIPGSIEDGPAGTRLSILGHSIAGLFAGWTNASVAHPTETIKCKLQLQLVQPEHLPKQYSGPFDVVRQTVAAQGITGMWRGLGASFMYRSCFAAMFGGFEIFNRLFSSWKGTTWEMSPGAINFFAGGMASNMYWLAALPMDNIKNRIMVDSPTTPKYKGVFDAYRKVWGETYDGKRGLGWNSQARVRNFYRGFVPVALRAFPTNAAALAVWEGVMRWAAAK</sequence>
<dbReference type="PROSITE" id="PS50920">
    <property type="entry name" value="SOLCAR"/>
    <property type="match status" value="2"/>
</dbReference>
<dbReference type="Gene3D" id="1.50.40.10">
    <property type="entry name" value="Mitochondrial carrier domain"/>
    <property type="match status" value="1"/>
</dbReference>
<dbReference type="Pfam" id="PF00153">
    <property type="entry name" value="Mito_carr"/>
    <property type="match status" value="2"/>
</dbReference>
<keyword evidence="6" id="KW-1133">Transmembrane helix</keyword>
<dbReference type="AlphaFoldDB" id="A0A427XIR6"/>
<keyword evidence="8 9" id="KW-0472">Membrane</keyword>
<dbReference type="GO" id="GO:1990575">
    <property type="term" value="P:mitochondrial L-ornithine transmembrane transport"/>
    <property type="evidence" value="ECO:0007669"/>
    <property type="project" value="TreeGrafter"/>
</dbReference>
<dbReference type="Proteomes" id="UP000279236">
    <property type="component" value="Unassembled WGS sequence"/>
</dbReference>
<dbReference type="PANTHER" id="PTHR45624">
    <property type="entry name" value="MITOCHONDRIAL BASIC AMINO ACIDS TRANSPORTER-RELATED"/>
    <property type="match status" value="1"/>
</dbReference>
<evidence type="ECO:0000256" key="7">
    <source>
        <dbReference type="ARBA" id="ARBA00023128"/>
    </source>
</evidence>
<keyword evidence="7" id="KW-0496">Mitochondrion</keyword>
<dbReference type="InterPro" id="IPR023395">
    <property type="entry name" value="MCP_dom_sf"/>
</dbReference>
<name>A0A427XIR6_9TREE</name>
<gene>
    <name evidence="11" type="ORF">EHS24_001708</name>
</gene>
<evidence type="ECO:0000256" key="6">
    <source>
        <dbReference type="ARBA" id="ARBA00022989"/>
    </source>
</evidence>
<dbReference type="OrthoDB" id="193856at2759"/>
<dbReference type="RefSeq" id="XP_028473946.1">
    <property type="nucleotide sequence ID" value="XM_028617483.1"/>
</dbReference>